<proteinExistence type="predicted"/>
<name>A0A2R5EM15_9BACL</name>
<organism evidence="3 4">
    <name type="scientific">Paenibacillus agaridevorans</name>
    <dbReference type="NCBI Taxonomy" id="171404"/>
    <lineage>
        <taxon>Bacteria</taxon>
        <taxon>Bacillati</taxon>
        <taxon>Bacillota</taxon>
        <taxon>Bacilli</taxon>
        <taxon>Bacillales</taxon>
        <taxon>Paenibacillaceae</taxon>
        <taxon>Paenibacillus</taxon>
    </lineage>
</organism>
<accession>A0A2R5EM15</accession>
<dbReference type="AlphaFoldDB" id="A0A2R5EM15"/>
<dbReference type="InterPro" id="IPR050216">
    <property type="entry name" value="LRR_domain-containing"/>
</dbReference>
<evidence type="ECO:0000313" key="4">
    <source>
        <dbReference type="Proteomes" id="UP000245202"/>
    </source>
</evidence>
<reference evidence="3 4" key="1">
    <citation type="submission" date="2017-08" db="EMBL/GenBank/DDBJ databases">
        <title>Substantial Increase in Enzyme Production by Combined Drug-Resistance Mutations in Paenibacillus agaridevorans.</title>
        <authorList>
            <person name="Tanaka Y."/>
            <person name="Funane K."/>
            <person name="Hosaka T."/>
            <person name="Shiwa Y."/>
            <person name="Fujita N."/>
            <person name="Miyazaki T."/>
            <person name="Yoshikawa H."/>
            <person name="Murakami K."/>
            <person name="Kasahara K."/>
            <person name="Inaoka T."/>
            <person name="Hiraga Y."/>
            <person name="Ochi K."/>
        </authorList>
    </citation>
    <scope>NUCLEOTIDE SEQUENCE [LARGE SCALE GENOMIC DNA]</scope>
    <source>
        <strain evidence="3 4">T-3040</strain>
    </source>
</reference>
<sequence>MRFYMPPTGEAYKRVIDLAIRNSDCFVLKQALEIYPVWDTTGYMLALEELQPYLIHTHTIPAGNMEDVIEAHESYRSSAFYTAGIYRFYRCSENSGKVLKELANGLSDWKFPNLPEDLCFLMEGGGDYLYSIVHENMYGLEVSEEEATMLMDQNPGLFLELENHHNLDRLLEDAIKQKGTRLSISGHGLKSLPDDIRYCTELVELDIFEQDLYELPEALFELSKLEILSIMTADLACIPSSIGKLKNLRELRIVCASSDRPAPGWTPKPIHKISLNRIPPEIGELQRLEVLAIQYSSIDELPQEIEKLKNLRHLMIAPSLLRAKPDFLSRMKDLSFIYN</sequence>
<protein>
    <recommendedName>
        <fullName evidence="5">Leucine-rich repeat domain-containing protein</fullName>
    </recommendedName>
</protein>
<dbReference type="RefSeq" id="WP_108991421.1">
    <property type="nucleotide sequence ID" value="NZ_BDQX01000036.1"/>
</dbReference>
<keyword evidence="1" id="KW-0433">Leucine-rich repeat</keyword>
<evidence type="ECO:0008006" key="5">
    <source>
        <dbReference type="Google" id="ProtNLM"/>
    </source>
</evidence>
<gene>
    <name evidence="3" type="ORF">PAT3040_00499</name>
</gene>
<evidence type="ECO:0000313" key="3">
    <source>
        <dbReference type="EMBL" id="GBG06008.1"/>
    </source>
</evidence>
<dbReference type="SUPFAM" id="SSF52058">
    <property type="entry name" value="L domain-like"/>
    <property type="match status" value="1"/>
</dbReference>
<keyword evidence="4" id="KW-1185">Reference proteome</keyword>
<dbReference type="Gene3D" id="3.80.10.10">
    <property type="entry name" value="Ribonuclease Inhibitor"/>
    <property type="match status" value="1"/>
</dbReference>
<dbReference type="Proteomes" id="UP000245202">
    <property type="component" value="Unassembled WGS sequence"/>
</dbReference>
<dbReference type="EMBL" id="BDQX01000036">
    <property type="protein sequence ID" value="GBG06008.1"/>
    <property type="molecule type" value="Genomic_DNA"/>
</dbReference>
<keyword evidence="2" id="KW-0677">Repeat</keyword>
<dbReference type="PANTHER" id="PTHR48051:SF54">
    <property type="entry name" value="LEUCINE-RICH REPEAT-CONTAINING PROTEIN"/>
    <property type="match status" value="1"/>
</dbReference>
<dbReference type="GO" id="GO:0005737">
    <property type="term" value="C:cytoplasm"/>
    <property type="evidence" value="ECO:0007669"/>
    <property type="project" value="TreeGrafter"/>
</dbReference>
<dbReference type="PANTHER" id="PTHR48051">
    <property type="match status" value="1"/>
</dbReference>
<evidence type="ECO:0000256" key="2">
    <source>
        <dbReference type="ARBA" id="ARBA00022737"/>
    </source>
</evidence>
<comment type="caution">
    <text evidence="3">The sequence shown here is derived from an EMBL/GenBank/DDBJ whole genome shotgun (WGS) entry which is preliminary data.</text>
</comment>
<dbReference type="InterPro" id="IPR032675">
    <property type="entry name" value="LRR_dom_sf"/>
</dbReference>
<evidence type="ECO:0000256" key="1">
    <source>
        <dbReference type="ARBA" id="ARBA00022614"/>
    </source>
</evidence>